<name>A0A4C1XCA7_EUMVA</name>
<gene>
    <name evidence="1" type="ORF">EVAR_44002_1</name>
</gene>
<sequence length="114" mass="12855">MKTKKGLRFKTHMDSQIWLMRVLLLNLSYSYDFVLEVFVKQGPVGAARVTLTRLLYGSIRVCGTRNGKKIKLCRTVGVCPKADSKRSPRPPPALLPAHPNRLIPCAFINKSEFV</sequence>
<protein>
    <submittedName>
        <fullName evidence="1">Uncharacterized protein</fullName>
    </submittedName>
</protein>
<dbReference type="EMBL" id="BGZK01000816">
    <property type="protein sequence ID" value="GBP61531.1"/>
    <property type="molecule type" value="Genomic_DNA"/>
</dbReference>
<reference evidence="1 2" key="1">
    <citation type="journal article" date="2019" name="Commun. Biol.">
        <title>The bagworm genome reveals a unique fibroin gene that provides high tensile strength.</title>
        <authorList>
            <person name="Kono N."/>
            <person name="Nakamura H."/>
            <person name="Ohtoshi R."/>
            <person name="Tomita M."/>
            <person name="Numata K."/>
            <person name="Arakawa K."/>
        </authorList>
    </citation>
    <scope>NUCLEOTIDE SEQUENCE [LARGE SCALE GENOMIC DNA]</scope>
</reference>
<comment type="caution">
    <text evidence="1">The sequence shown here is derived from an EMBL/GenBank/DDBJ whole genome shotgun (WGS) entry which is preliminary data.</text>
</comment>
<proteinExistence type="predicted"/>
<evidence type="ECO:0000313" key="1">
    <source>
        <dbReference type="EMBL" id="GBP61531.1"/>
    </source>
</evidence>
<dbReference type="AlphaFoldDB" id="A0A4C1XCA7"/>
<dbReference type="Proteomes" id="UP000299102">
    <property type="component" value="Unassembled WGS sequence"/>
</dbReference>
<keyword evidence="2" id="KW-1185">Reference proteome</keyword>
<evidence type="ECO:0000313" key="2">
    <source>
        <dbReference type="Proteomes" id="UP000299102"/>
    </source>
</evidence>
<organism evidence="1 2">
    <name type="scientific">Eumeta variegata</name>
    <name type="common">Bagworm moth</name>
    <name type="synonym">Eumeta japonica</name>
    <dbReference type="NCBI Taxonomy" id="151549"/>
    <lineage>
        <taxon>Eukaryota</taxon>
        <taxon>Metazoa</taxon>
        <taxon>Ecdysozoa</taxon>
        <taxon>Arthropoda</taxon>
        <taxon>Hexapoda</taxon>
        <taxon>Insecta</taxon>
        <taxon>Pterygota</taxon>
        <taxon>Neoptera</taxon>
        <taxon>Endopterygota</taxon>
        <taxon>Lepidoptera</taxon>
        <taxon>Glossata</taxon>
        <taxon>Ditrysia</taxon>
        <taxon>Tineoidea</taxon>
        <taxon>Psychidae</taxon>
        <taxon>Oiketicinae</taxon>
        <taxon>Eumeta</taxon>
    </lineage>
</organism>
<accession>A0A4C1XCA7</accession>